<dbReference type="PANTHER" id="PTHR11060:SF0">
    <property type="entry name" value="PROTEIN MEMO1"/>
    <property type="match status" value="1"/>
</dbReference>
<dbReference type="CDD" id="cd07361">
    <property type="entry name" value="MEMO_like"/>
    <property type="match status" value="1"/>
</dbReference>
<sequence length="274" mass="30075">MLTRPPAVSGHFYPHSATALQQQVNHWLDDDNAALTHTTASESTQQGKIKALIVPHAGYVYSGSVAAEAYRALRQQASRIRKVILIGPSHRFAFKGCALPACHYFETPLGKVPIDIQSVEKLREIDDIEVSDKVHAQEHSLEVQLPFLQSCLHDFTLLPLLTSNVSPAVVARTIDPLWQSDDCLLVISSDLSHFHAYSDATRIDHHTCSLIESYQATLTPEQACGATGINTLLLLAKQKGYPLIRNTLINSGDTAIGDKERVVGYVSYIISAPQ</sequence>
<proteinExistence type="inferred from homology"/>
<keyword evidence="2" id="KW-0560">Oxidoreductase</keyword>
<dbReference type="GO" id="GO:0051213">
    <property type="term" value="F:dioxygenase activity"/>
    <property type="evidence" value="ECO:0007669"/>
    <property type="project" value="UniProtKB-KW"/>
</dbReference>
<dbReference type="Pfam" id="PF01875">
    <property type="entry name" value="Memo"/>
    <property type="match status" value="1"/>
</dbReference>
<dbReference type="EMBL" id="BBMN01000005">
    <property type="protein sequence ID" value="GAL05033.1"/>
    <property type="molecule type" value="Genomic_DNA"/>
</dbReference>
<keyword evidence="2" id="KW-0223">Dioxygenase</keyword>
<reference evidence="2 3" key="1">
    <citation type="journal article" date="2014" name="Genome Announc.">
        <title>Draft Genome Sequences of Two Vibrionaceae Species, Vibrio ponticus C121 and Photobacterium aphoticum C119, Isolated as Coral Reef Microbiota.</title>
        <authorList>
            <person name="Al-saari N."/>
            <person name="Meirelles P.M."/>
            <person name="Mino S."/>
            <person name="Suda W."/>
            <person name="Oshima K."/>
            <person name="Hattori M."/>
            <person name="Ohkuma M."/>
            <person name="Thompson F.L."/>
            <person name="Gomez-Gil B."/>
            <person name="Sawabe T."/>
            <person name="Sawabe T."/>
        </authorList>
    </citation>
    <scope>NUCLEOTIDE SEQUENCE [LARGE SCALE GENOMIC DNA]</scope>
    <source>
        <strain evidence="2 3">JCM 19237</strain>
    </source>
</reference>
<name>A0A090QS20_9GAMM</name>
<dbReference type="eggNOG" id="COG1355">
    <property type="taxonomic scope" value="Bacteria"/>
</dbReference>
<protein>
    <submittedName>
        <fullName evidence="2">Predicted dioxygenase</fullName>
    </submittedName>
</protein>
<evidence type="ECO:0000256" key="1">
    <source>
        <dbReference type="ARBA" id="ARBA00006315"/>
    </source>
</evidence>
<comment type="caution">
    <text evidence="2">The sequence shown here is derived from an EMBL/GenBank/DDBJ whole genome shotgun (WGS) entry which is preliminary data.</text>
</comment>
<dbReference type="PANTHER" id="PTHR11060">
    <property type="entry name" value="PROTEIN MEMO1"/>
    <property type="match status" value="1"/>
</dbReference>
<dbReference type="Gene3D" id="3.40.830.10">
    <property type="entry name" value="LigB-like"/>
    <property type="match status" value="1"/>
</dbReference>
<evidence type="ECO:0000313" key="2">
    <source>
        <dbReference type="EMBL" id="GAL05033.1"/>
    </source>
</evidence>
<dbReference type="NCBIfam" id="TIGR04336">
    <property type="entry name" value="AmmeMemoSam_B"/>
    <property type="match status" value="1"/>
</dbReference>
<organism evidence="2 3">
    <name type="scientific">Photobacterium aphoticum</name>
    <dbReference type="NCBI Taxonomy" id="754436"/>
    <lineage>
        <taxon>Bacteria</taxon>
        <taxon>Pseudomonadati</taxon>
        <taxon>Pseudomonadota</taxon>
        <taxon>Gammaproteobacteria</taxon>
        <taxon>Vibrionales</taxon>
        <taxon>Vibrionaceae</taxon>
        <taxon>Photobacterium</taxon>
    </lineage>
</organism>
<gene>
    <name evidence="2" type="ORF">JCM19237_4399</name>
</gene>
<dbReference type="STRING" id="754436.JCM19237_4399"/>
<accession>A0A090QS20</accession>
<comment type="similarity">
    <text evidence="1">Belongs to the MEMO1 family.</text>
</comment>
<evidence type="ECO:0000313" key="3">
    <source>
        <dbReference type="Proteomes" id="UP000029227"/>
    </source>
</evidence>
<dbReference type="AlphaFoldDB" id="A0A090QS20"/>
<dbReference type="Proteomes" id="UP000029227">
    <property type="component" value="Unassembled WGS sequence"/>
</dbReference>
<dbReference type="InterPro" id="IPR002737">
    <property type="entry name" value="MEMO1_fam"/>
</dbReference>